<dbReference type="AlphaFoldDB" id="A0A2T3G7E7"/>
<reference evidence="2" key="1">
    <citation type="submission" date="2017-09" db="EMBL/GenBank/DDBJ databases">
        <authorList>
            <person name="Sela D.A."/>
            <person name="Albert K."/>
        </authorList>
    </citation>
    <scope>NUCLEOTIDE SEQUENCE [LARGE SCALE GENOMIC DNA]</scope>
    <source>
        <strain evidence="2">UMA51805</strain>
    </source>
</reference>
<dbReference type="Proteomes" id="UP000240228">
    <property type="component" value="Unassembled WGS sequence"/>
</dbReference>
<gene>
    <name evidence="1" type="ORF">CPA40_11160</name>
</gene>
<comment type="caution">
    <text evidence="1">The sequence shown here is derived from an EMBL/GenBank/DDBJ whole genome shotgun (WGS) entry which is preliminary data.</text>
</comment>
<sequence>MVVAVVGRGRWCGHAFGFPDRHFPWLFAGAGPSSCGVVVRSFGRVVGSCVRWWFENWIVDASK</sequence>
<reference evidence="1 2" key="2">
    <citation type="submission" date="2018-03" db="EMBL/GenBank/DDBJ databases">
        <title>The comparative genomics of Bifidobacterium callitrichos reflects dietary carbohydrate utilization within the common marmoset gut.</title>
        <authorList>
            <person name="Rani A."/>
        </authorList>
    </citation>
    <scope>NUCLEOTIDE SEQUENCE [LARGE SCALE GENOMIC DNA]</scope>
    <source>
        <strain evidence="1 2">UMA51805</strain>
    </source>
</reference>
<evidence type="ECO:0000313" key="2">
    <source>
        <dbReference type="Proteomes" id="UP000240228"/>
    </source>
</evidence>
<name>A0A2T3G7E7_9BIFI</name>
<proteinExistence type="predicted"/>
<keyword evidence="2" id="KW-1185">Reference proteome</keyword>
<organism evidence="1 2">
    <name type="scientific">Bifidobacterium callitrichos</name>
    <dbReference type="NCBI Taxonomy" id="762209"/>
    <lineage>
        <taxon>Bacteria</taxon>
        <taxon>Bacillati</taxon>
        <taxon>Actinomycetota</taxon>
        <taxon>Actinomycetes</taxon>
        <taxon>Bifidobacteriales</taxon>
        <taxon>Bifidobacteriaceae</taxon>
        <taxon>Bifidobacterium</taxon>
    </lineage>
</organism>
<evidence type="ECO:0000313" key="1">
    <source>
        <dbReference type="EMBL" id="PST45417.1"/>
    </source>
</evidence>
<dbReference type="EMBL" id="NWTX01000042">
    <property type="protein sequence ID" value="PST45417.1"/>
    <property type="molecule type" value="Genomic_DNA"/>
</dbReference>
<accession>A0A2T3G7E7</accession>
<protein>
    <submittedName>
        <fullName evidence="1">Uncharacterized protein</fullName>
    </submittedName>
</protein>